<proteinExistence type="predicted"/>
<sequence length="265" mass="28019">MARRREVSATPFDHFVYRAGDGAGPPSLSLLPALKVRMRYEEDTVEPKCRPLFADVTGILRRGGSGEFLVARIEVLCSGGRGKANLCVLRLGSSQWELKCLVPVAHEDGDEVMGPLTGPAVAIPVGDRFLCWVGLRCFILCDMADAASPNLRHVPLPGPPYDHNYYTDNLCPLTGSYTLGAAGTAVRHVAVEPRCCCGGLGRSACPRALPPRLHGDDVDAGPVHGRAGGVGEGRCDGLRGALGDAGLRGHPARAPAVPRRELGEA</sequence>
<accession>A0A8T0P585</accession>
<dbReference type="Proteomes" id="UP000823388">
    <property type="component" value="Chromosome 8N"/>
</dbReference>
<dbReference type="PANTHER" id="PTHR33074:SF76">
    <property type="entry name" value="OS11G0569701 PROTEIN"/>
    <property type="match status" value="1"/>
</dbReference>
<evidence type="ECO:0000256" key="1">
    <source>
        <dbReference type="SAM" id="MobiDB-lite"/>
    </source>
</evidence>
<dbReference type="PANTHER" id="PTHR33074">
    <property type="entry name" value="EXPRESSED PROTEIN-RELATED"/>
    <property type="match status" value="1"/>
</dbReference>
<evidence type="ECO:0008006" key="4">
    <source>
        <dbReference type="Google" id="ProtNLM"/>
    </source>
</evidence>
<reference evidence="2" key="1">
    <citation type="submission" date="2020-05" db="EMBL/GenBank/DDBJ databases">
        <title>WGS assembly of Panicum virgatum.</title>
        <authorList>
            <person name="Lovell J.T."/>
            <person name="Jenkins J."/>
            <person name="Shu S."/>
            <person name="Juenger T.E."/>
            <person name="Schmutz J."/>
        </authorList>
    </citation>
    <scope>NUCLEOTIDE SEQUENCE</scope>
    <source>
        <strain evidence="2">AP13</strain>
    </source>
</reference>
<dbReference type="AlphaFoldDB" id="A0A8T0P585"/>
<organism evidence="2 3">
    <name type="scientific">Panicum virgatum</name>
    <name type="common">Blackwell switchgrass</name>
    <dbReference type="NCBI Taxonomy" id="38727"/>
    <lineage>
        <taxon>Eukaryota</taxon>
        <taxon>Viridiplantae</taxon>
        <taxon>Streptophyta</taxon>
        <taxon>Embryophyta</taxon>
        <taxon>Tracheophyta</taxon>
        <taxon>Spermatophyta</taxon>
        <taxon>Magnoliopsida</taxon>
        <taxon>Liliopsida</taxon>
        <taxon>Poales</taxon>
        <taxon>Poaceae</taxon>
        <taxon>PACMAD clade</taxon>
        <taxon>Panicoideae</taxon>
        <taxon>Panicodae</taxon>
        <taxon>Paniceae</taxon>
        <taxon>Panicinae</taxon>
        <taxon>Panicum</taxon>
        <taxon>Panicum sect. Hiantes</taxon>
    </lineage>
</organism>
<comment type="caution">
    <text evidence="2">The sequence shown here is derived from an EMBL/GenBank/DDBJ whole genome shotgun (WGS) entry which is preliminary data.</text>
</comment>
<dbReference type="EMBL" id="CM029052">
    <property type="protein sequence ID" value="KAG2556148.1"/>
    <property type="molecule type" value="Genomic_DNA"/>
</dbReference>
<name>A0A8T0P585_PANVG</name>
<keyword evidence="3" id="KW-1185">Reference proteome</keyword>
<evidence type="ECO:0000313" key="3">
    <source>
        <dbReference type="Proteomes" id="UP000823388"/>
    </source>
</evidence>
<evidence type="ECO:0000313" key="2">
    <source>
        <dbReference type="EMBL" id="KAG2556148.1"/>
    </source>
</evidence>
<gene>
    <name evidence="2" type="ORF">PVAP13_8NG062601</name>
</gene>
<feature type="region of interest" description="Disordered" evidence="1">
    <location>
        <begin position="246"/>
        <end position="265"/>
    </location>
</feature>
<protein>
    <recommendedName>
        <fullName evidence="4">DUF1618 domain-containing protein</fullName>
    </recommendedName>
</protein>